<dbReference type="RefSeq" id="WP_120022807.1">
    <property type="nucleotide sequence ID" value="NZ_QZFV01000066.1"/>
</dbReference>
<keyword evidence="4" id="KW-1185">Reference proteome</keyword>
<evidence type="ECO:0000259" key="2">
    <source>
        <dbReference type="SMART" id="SM00065"/>
    </source>
</evidence>
<dbReference type="InterPro" id="IPR051448">
    <property type="entry name" value="CdaR-like_regulators"/>
</dbReference>
<dbReference type="Gene3D" id="1.10.10.2840">
    <property type="entry name" value="PucR C-terminal helix-turn-helix domain"/>
    <property type="match status" value="1"/>
</dbReference>
<dbReference type="InterPro" id="IPR029016">
    <property type="entry name" value="GAF-like_dom_sf"/>
</dbReference>
<proteinExistence type="predicted"/>
<evidence type="ECO:0000313" key="4">
    <source>
        <dbReference type="Proteomes" id="UP000285112"/>
    </source>
</evidence>
<gene>
    <name evidence="3" type="ORF">D5S19_08695</name>
</gene>
<feature type="coiled-coil region" evidence="1">
    <location>
        <begin position="8"/>
        <end position="35"/>
    </location>
</feature>
<evidence type="ECO:0000256" key="1">
    <source>
        <dbReference type="SAM" id="Coils"/>
    </source>
</evidence>
<dbReference type="PANTHER" id="PTHR33744:SF1">
    <property type="entry name" value="DNA-BINDING TRANSCRIPTIONAL ACTIVATOR ADER"/>
    <property type="match status" value="1"/>
</dbReference>
<dbReference type="InterPro" id="IPR003018">
    <property type="entry name" value="GAF"/>
</dbReference>
<accession>A0A419I7K5</accession>
<reference evidence="3 4" key="1">
    <citation type="submission" date="2018-09" db="EMBL/GenBank/DDBJ databases">
        <title>YIM PH 21725 draft genome.</title>
        <authorList>
            <person name="Miao C."/>
        </authorList>
    </citation>
    <scope>NUCLEOTIDE SEQUENCE [LARGE SCALE GENOMIC DNA]</scope>
    <source>
        <strain evidence="4">YIM PH21725</strain>
    </source>
</reference>
<evidence type="ECO:0000313" key="3">
    <source>
        <dbReference type="EMBL" id="RJQ87868.1"/>
    </source>
</evidence>
<dbReference type="OrthoDB" id="8026818at2"/>
<dbReference type="Gene3D" id="3.30.450.40">
    <property type="match status" value="1"/>
</dbReference>
<dbReference type="InterPro" id="IPR025736">
    <property type="entry name" value="PucR_C-HTH_dom"/>
</dbReference>
<dbReference type="PANTHER" id="PTHR33744">
    <property type="entry name" value="CARBOHYDRATE DIACID REGULATOR"/>
    <property type="match status" value="1"/>
</dbReference>
<dbReference type="AlphaFoldDB" id="A0A419I7K5"/>
<keyword evidence="1" id="KW-0175">Coiled coil</keyword>
<protein>
    <submittedName>
        <fullName evidence="3">GAF domain-containing protein</fullName>
    </submittedName>
</protein>
<comment type="caution">
    <text evidence="3">The sequence shown here is derived from an EMBL/GenBank/DDBJ whole genome shotgun (WGS) entry which is preliminary data.</text>
</comment>
<dbReference type="SMART" id="SM00065">
    <property type="entry name" value="GAF"/>
    <property type="match status" value="1"/>
</dbReference>
<dbReference type="InterPro" id="IPR042070">
    <property type="entry name" value="PucR_C-HTH_sf"/>
</dbReference>
<dbReference type="Pfam" id="PF13556">
    <property type="entry name" value="HTH_30"/>
    <property type="match status" value="1"/>
</dbReference>
<dbReference type="Pfam" id="PF13185">
    <property type="entry name" value="GAF_2"/>
    <property type="match status" value="1"/>
</dbReference>
<dbReference type="Proteomes" id="UP000285112">
    <property type="component" value="Unassembled WGS sequence"/>
</dbReference>
<name>A0A419I7K5_9PSEU</name>
<feature type="domain" description="GAF" evidence="2">
    <location>
        <begin position="44"/>
        <end position="194"/>
    </location>
</feature>
<dbReference type="SUPFAM" id="SSF55781">
    <property type="entry name" value="GAF domain-like"/>
    <property type="match status" value="1"/>
</dbReference>
<organism evidence="3 4">
    <name type="scientific">Amycolatopsis panacis</name>
    <dbReference type="NCBI Taxonomy" id="2340917"/>
    <lineage>
        <taxon>Bacteria</taxon>
        <taxon>Bacillati</taxon>
        <taxon>Actinomycetota</taxon>
        <taxon>Actinomycetes</taxon>
        <taxon>Pseudonocardiales</taxon>
        <taxon>Pseudonocardiaceae</taxon>
        <taxon>Amycolatopsis</taxon>
    </lineage>
</organism>
<dbReference type="EMBL" id="QZFV01000066">
    <property type="protein sequence ID" value="RJQ87868.1"/>
    <property type="molecule type" value="Genomic_DNA"/>
</dbReference>
<sequence>MAAEPAERRGFQAQLEQMTQQLLAVERRAKTLAELNRLLSQGQDPIALAQRAVDLVMRATGASGTFAYLWDPDTERLVLRVATTGTQASHVGRIRLRLGEGVTGWSGLMKQTVVISDDILADPRFARFPVLEEEQFRSMVAVPIVVPGGDLLGVFSLYSEQPGAFDKNDVDLATEVGGLLASGLVHAQTLDDLHRQSAAARMLTALPADATSSPQRCVDVLAESIREQAGAAVCVLELADRGVADSHVRPGVACADGVPDPVAAASRSVRSRADLQNLIPRFAAGMEKFATPFGGLFPLGAITCFRTRAFTKADISIMEALAAQAAALIASVGSPVMTIPLAGRLAAAPSPDGAERILRDLGWWGGPAQPVLVRLRAANFAAPSAFDRVVDAVRQLANMLDGAVLVPSAPLLSVLVRYQPDQWKSFEPALHATVRQLRSALGGGVSAGIGPLAGDARQLAPALDGAESALGWADLLGESAPVVHHQDVAHLRLLPRVALEIGEQLREVSTRFNEVIRYDLRHGTALAATLDTYLSRRCSATETAGDLFIHRNTLRQRLGRIEELTGRPVEQFGDWAVASLAARLALAAEPQVSSSAQLRNTAAEA</sequence>